<reference evidence="1" key="1">
    <citation type="submission" date="2022-04" db="EMBL/GenBank/DDBJ databases">
        <title>A functionally conserved STORR gene fusion in Papaver species that diverged 16.8 million years ago.</title>
        <authorList>
            <person name="Catania T."/>
        </authorList>
    </citation>
    <scope>NUCLEOTIDE SEQUENCE</scope>
    <source>
        <strain evidence="1">S-188037</strain>
    </source>
</reference>
<organism evidence="1 2">
    <name type="scientific">Papaver atlanticum</name>
    <dbReference type="NCBI Taxonomy" id="357466"/>
    <lineage>
        <taxon>Eukaryota</taxon>
        <taxon>Viridiplantae</taxon>
        <taxon>Streptophyta</taxon>
        <taxon>Embryophyta</taxon>
        <taxon>Tracheophyta</taxon>
        <taxon>Spermatophyta</taxon>
        <taxon>Magnoliopsida</taxon>
        <taxon>Ranunculales</taxon>
        <taxon>Papaveraceae</taxon>
        <taxon>Papaveroideae</taxon>
        <taxon>Papaver</taxon>
    </lineage>
</organism>
<dbReference type="EMBL" id="JAJJMB010003142">
    <property type="protein sequence ID" value="KAI3949337.1"/>
    <property type="molecule type" value="Genomic_DNA"/>
</dbReference>
<evidence type="ECO:0000313" key="2">
    <source>
        <dbReference type="Proteomes" id="UP001202328"/>
    </source>
</evidence>
<dbReference type="InterPro" id="IPR036047">
    <property type="entry name" value="F-box-like_dom_sf"/>
</dbReference>
<dbReference type="AlphaFoldDB" id="A0AAD4TCJ4"/>
<evidence type="ECO:0000313" key="1">
    <source>
        <dbReference type="EMBL" id="KAI3949337.1"/>
    </source>
</evidence>
<dbReference type="Proteomes" id="UP001202328">
    <property type="component" value="Unassembled WGS sequence"/>
</dbReference>
<dbReference type="PANTHER" id="PTHR31215">
    <property type="entry name" value="OS05G0510400 PROTEIN-RELATED"/>
    <property type="match status" value="1"/>
</dbReference>
<dbReference type="SUPFAM" id="SSF81383">
    <property type="entry name" value="F-box domain"/>
    <property type="match status" value="1"/>
</dbReference>
<evidence type="ECO:0008006" key="3">
    <source>
        <dbReference type="Google" id="ProtNLM"/>
    </source>
</evidence>
<proteinExistence type="predicted"/>
<name>A0AAD4TCJ4_9MAGN</name>
<dbReference type="InterPro" id="IPR044809">
    <property type="entry name" value="AUF1-like"/>
</dbReference>
<accession>A0AAD4TCJ4</accession>
<sequence length="353" mass="39691">MNSFCEDEFDKIPDAILLLILNQISDIKTLTHCKTVSKRFNSLVPQVETLLVEVDCVISTTSSESGDWFSLLNIIKSIFQSFQDLLTSPRKLLSPKKFSNSPTEILRGFEKIKKLEIELPSGDLKLEKGITLRWKAEFGKSLKSCVILAVRSIEYGDQKGSGGDEIDDEIDFHGDGSGGLKLRVVWTISSLIAASTRHYLLREVIKEHKEIESLVLSDRENEGKVIMNQQGLKEFRVYEEENVGGSGGGGVDLSTSTVQGWKNNRTVVPAVRMRMRHESKLDFSCGVRMRGATLVVVRPAITDEFERGKNRKSEMEERQEDKELALGSFDGVFGEAVEALMKRRSYLLEMNSF</sequence>
<keyword evidence="2" id="KW-1185">Reference proteome</keyword>
<gene>
    <name evidence="1" type="ORF">MKW98_023274</name>
</gene>
<comment type="caution">
    <text evidence="1">The sequence shown here is derived from an EMBL/GenBank/DDBJ whole genome shotgun (WGS) entry which is preliminary data.</text>
</comment>
<protein>
    <recommendedName>
        <fullName evidence="3">F-box protein</fullName>
    </recommendedName>
</protein>